<keyword evidence="4" id="KW-0804">Transcription</keyword>
<dbReference type="InterPro" id="IPR000792">
    <property type="entry name" value="Tscrpt_reg_LuxR_C"/>
</dbReference>
<dbReference type="Gene3D" id="3.40.50.2300">
    <property type="match status" value="1"/>
</dbReference>
<dbReference type="InterPro" id="IPR058245">
    <property type="entry name" value="NreC/VraR/RcsB-like_REC"/>
</dbReference>
<dbReference type="PROSITE" id="PS50110">
    <property type="entry name" value="RESPONSE_REGULATORY"/>
    <property type="match status" value="1"/>
</dbReference>
<keyword evidence="1 5" id="KW-0597">Phosphoprotein</keyword>
<protein>
    <submittedName>
        <fullName evidence="8">DNA-binding response regulator, LuxR family</fullName>
    </submittedName>
</protein>
<evidence type="ECO:0000256" key="3">
    <source>
        <dbReference type="ARBA" id="ARBA00023125"/>
    </source>
</evidence>
<dbReference type="GO" id="GO:0006355">
    <property type="term" value="P:regulation of DNA-templated transcription"/>
    <property type="evidence" value="ECO:0007669"/>
    <property type="project" value="InterPro"/>
</dbReference>
<feature type="modified residue" description="4-aspartylphosphate" evidence="5">
    <location>
        <position position="54"/>
    </location>
</feature>
<dbReference type="InterPro" id="IPR016032">
    <property type="entry name" value="Sig_transdc_resp-reg_C-effctor"/>
</dbReference>
<dbReference type="AlphaFoldDB" id="A0A291QJN4"/>
<evidence type="ECO:0000256" key="1">
    <source>
        <dbReference type="ARBA" id="ARBA00022553"/>
    </source>
</evidence>
<name>A0A291QJN4_9ACTN</name>
<reference evidence="8 9" key="1">
    <citation type="submission" date="2017-08" db="EMBL/GenBank/DDBJ databases">
        <title>Complete Genome Sequence of Streptomyces formicae KY5, the formicamycin producer.</title>
        <authorList>
            <person name="Holmes N.A."/>
            <person name="Devine R."/>
            <person name="Qin Z."/>
            <person name="Seipke R.F."/>
            <person name="Wilkinson B."/>
            <person name="Hutchings M.I."/>
        </authorList>
    </citation>
    <scope>NUCLEOTIDE SEQUENCE [LARGE SCALE GENOMIC DNA]</scope>
    <source>
        <strain evidence="8 9">KY5</strain>
    </source>
</reference>
<dbReference type="InterPro" id="IPR001789">
    <property type="entry name" value="Sig_transdc_resp-reg_receiver"/>
</dbReference>
<dbReference type="CDD" id="cd17535">
    <property type="entry name" value="REC_NarL-like"/>
    <property type="match status" value="1"/>
</dbReference>
<dbReference type="PANTHER" id="PTHR43214:SF24">
    <property type="entry name" value="TRANSCRIPTIONAL REGULATORY PROTEIN NARL-RELATED"/>
    <property type="match status" value="1"/>
</dbReference>
<dbReference type="EMBL" id="CP022685">
    <property type="protein sequence ID" value="ATL31778.1"/>
    <property type="molecule type" value="Genomic_DNA"/>
</dbReference>
<proteinExistence type="predicted"/>
<feature type="domain" description="HTH luxR-type" evidence="6">
    <location>
        <begin position="148"/>
        <end position="213"/>
    </location>
</feature>
<dbReference type="InterPro" id="IPR039420">
    <property type="entry name" value="WalR-like"/>
</dbReference>
<keyword evidence="2" id="KW-0805">Transcription regulation</keyword>
<dbReference type="Pfam" id="PF00072">
    <property type="entry name" value="Response_reg"/>
    <property type="match status" value="1"/>
</dbReference>
<dbReference type="GO" id="GO:0003677">
    <property type="term" value="F:DNA binding"/>
    <property type="evidence" value="ECO:0007669"/>
    <property type="project" value="UniProtKB-KW"/>
</dbReference>
<dbReference type="RefSeq" id="WP_098245842.1">
    <property type="nucleotide sequence ID" value="NZ_CP022685.1"/>
</dbReference>
<evidence type="ECO:0000313" key="8">
    <source>
        <dbReference type="EMBL" id="ATL31778.1"/>
    </source>
</evidence>
<dbReference type="PRINTS" id="PR00038">
    <property type="entry name" value="HTHLUXR"/>
</dbReference>
<evidence type="ECO:0000256" key="4">
    <source>
        <dbReference type="ARBA" id="ARBA00023163"/>
    </source>
</evidence>
<dbReference type="KEGG" id="sfk:KY5_6760"/>
<accession>A0A291QJN4</accession>
<evidence type="ECO:0000313" key="9">
    <source>
        <dbReference type="Proteomes" id="UP000221011"/>
    </source>
</evidence>
<keyword evidence="3 8" id="KW-0238">DNA-binding</keyword>
<feature type="domain" description="Response regulatory" evidence="7">
    <location>
        <begin position="3"/>
        <end position="121"/>
    </location>
</feature>
<evidence type="ECO:0000259" key="6">
    <source>
        <dbReference type="PROSITE" id="PS50043"/>
    </source>
</evidence>
<dbReference type="GO" id="GO:0000160">
    <property type="term" value="P:phosphorelay signal transduction system"/>
    <property type="evidence" value="ECO:0007669"/>
    <property type="project" value="InterPro"/>
</dbReference>
<keyword evidence="9" id="KW-1185">Reference proteome</keyword>
<dbReference type="PANTHER" id="PTHR43214">
    <property type="entry name" value="TWO-COMPONENT RESPONSE REGULATOR"/>
    <property type="match status" value="1"/>
</dbReference>
<evidence type="ECO:0000256" key="2">
    <source>
        <dbReference type="ARBA" id="ARBA00023015"/>
    </source>
</evidence>
<evidence type="ECO:0000259" key="7">
    <source>
        <dbReference type="PROSITE" id="PS50110"/>
    </source>
</evidence>
<dbReference type="SUPFAM" id="SSF46894">
    <property type="entry name" value="C-terminal effector domain of the bipartite response regulators"/>
    <property type="match status" value="1"/>
</dbReference>
<dbReference type="Proteomes" id="UP000221011">
    <property type="component" value="Chromosome"/>
</dbReference>
<evidence type="ECO:0000256" key="5">
    <source>
        <dbReference type="PROSITE-ProRule" id="PRU00169"/>
    </source>
</evidence>
<dbReference type="SMART" id="SM00421">
    <property type="entry name" value="HTH_LUXR"/>
    <property type="match status" value="1"/>
</dbReference>
<dbReference type="InterPro" id="IPR011006">
    <property type="entry name" value="CheY-like_superfamily"/>
</dbReference>
<dbReference type="SUPFAM" id="SSF52172">
    <property type="entry name" value="CheY-like"/>
    <property type="match status" value="1"/>
</dbReference>
<dbReference type="SMART" id="SM00448">
    <property type="entry name" value="REC"/>
    <property type="match status" value="1"/>
</dbReference>
<dbReference type="CDD" id="cd06170">
    <property type="entry name" value="LuxR_C_like"/>
    <property type="match status" value="1"/>
</dbReference>
<dbReference type="Pfam" id="PF00196">
    <property type="entry name" value="GerE"/>
    <property type="match status" value="1"/>
</dbReference>
<dbReference type="PROSITE" id="PS50043">
    <property type="entry name" value="HTH_LUXR_2"/>
    <property type="match status" value="1"/>
</dbReference>
<sequence>MIRVVLVDDQALMRAGFRALLDAEDGIEVVGEGADGAEGVAVVRDTVPDVALIDVQMPVMTGIEATRRIVAEPRLAAVRVVILTNYGHDEYVFDALRAGASGFLLKDTEPADLLHGIDVVARGEALLSPSVTRSLIGEFVSRPPDRTSAPGLETLTRREREVTALVARGLTNEEIAAHMVISPFTAKTHVSRAMTKLGARDRAQLVVFAYESGLVAARSVDL</sequence>
<organism evidence="8 9">
    <name type="scientific">Streptomyces formicae</name>
    <dbReference type="NCBI Taxonomy" id="1616117"/>
    <lineage>
        <taxon>Bacteria</taxon>
        <taxon>Bacillati</taxon>
        <taxon>Actinomycetota</taxon>
        <taxon>Actinomycetes</taxon>
        <taxon>Kitasatosporales</taxon>
        <taxon>Streptomycetaceae</taxon>
        <taxon>Streptomyces</taxon>
    </lineage>
</organism>
<gene>
    <name evidence="8" type="ORF">KY5_6760</name>
</gene>